<feature type="domain" description="NlpC/P60" evidence="5">
    <location>
        <begin position="154"/>
        <end position="273"/>
    </location>
</feature>
<keyword evidence="7" id="KW-1185">Reference proteome</keyword>
<name>A0ABQ5W1M7_9HYPH</name>
<dbReference type="InterPro" id="IPR038765">
    <property type="entry name" value="Papain-like_cys_pep_sf"/>
</dbReference>
<dbReference type="InterPro" id="IPR000064">
    <property type="entry name" value="NLP_P60_dom"/>
</dbReference>
<dbReference type="InterPro" id="IPR051794">
    <property type="entry name" value="PG_Endopeptidase_C40"/>
</dbReference>
<dbReference type="PANTHER" id="PTHR47359">
    <property type="entry name" value="PEPTIDOGLYCAN DL-ENDOPEPTIDASE CWLO"/>
    <property type="match status" value="1"/>
</dbReference>
<dbReference type="Proteomes" id="UP001156691">
    <property type="component" value="Unassembled WGS sequence"/>
</dbReference>
<keyword evidence="2" id="KW-0645">Protease</keyword>
<sequence length="273" mass="29419">MLDHRLTLAREGIAARSLEGIVPAARYIDTTVRQTGVPSASLRRAPSPAAEQLDQLLFGELFEVLDEVDGWAFGRAKRDGYVGYVEAAALGAPPTAPTHTVRALRTYAFSAPSIKAPPTGLYSMNALMTAEGREGRFVKAAGGWFVDEHLAPIGEAEADHAAVAERFVGTPYLWGGRESLGLDCSGLVQQALYACGRDCPRDSDQQAAVGKPVEALQRGDLVFWRGHVAIMTSEADIIHANAWHMAVAVEPLDEAVARIRRLGGGEPTDYRRL</sequence>
<protein>
    <submittedName>
        <fullName evidence="6">Hydrolase Nlp/P60</fullName>
    </submittedName>
</protein>
<proteinExistence type="inferred from homology"/>
<keyword evidence="4" id="KW-0788">Thiol protease</keyword>
<dbReference type="Pfam" id="PF18348">
    <property type="entry name" value="SH3_16"/>
    <property type="match status" value="1"/>
</dbReference>
<dbReference type="SUPFAM" id="SSF54001">
    <property type="entry name" value="Cysteine proteinases"/>
    <property type="match status" value="1"/>
</dbReference>
<dbReference type="InterPro" id="IPR041382">
    <property type="entry name" value="SH3_16"/>
</dbReference>
<dbReference type="Gene3D" id="2.30.30.40">
    <property type="entry name" value="SH3 Domains"/>
    <property type="match status" value="1"/>
</dbReference>
<evidence type="ECO:0000313" key="7">
    <source>
        <dbReference type="Proteomes" id="UP001156691"/>
    </source>
</evidence>
<dbReference type="GO" id="GO:0016787">
    <property type="term" value="F:hydrolase activity"/>
    <property type="evidence" value="ECO:0007669"/>
    <property type="project" value="UniProtKB-KW"/>
</dbReference>
<dbReference type="PANTHER" id="PTHR47359:SF3">
    <property type="entry name" value="NLP_P60 DOMAIN-CONTAINING PROTEIN-RELATED"/>
    <property type="match status" value="1"/>
</dbReference>
<reference evidence="7" key="1">
    <citation type="journal article" date="2019" name="Int. J. Syst. Evol. Microbiol.">
        <title>The Global Catalogue of Microorganisms (GCM) 10K type strain sequencing project: providing services to taxonomists for standard genome sequencing and annotation.</title>
        <authorList>
            <consortium name="The Broad Institute Genomics Platform"/>
            <consortium name="The Broad Institute Genome Sequencing Center for Infectious Disease"/>
            <person name="Wu L."/>
            <person name="Ma J."/>
        </authorList>
    </citation>
    <scope>NUCLEOTIDE SEQUENCE [LARGE SCALE GENOMIC DNA]</scope>
    <source>
        <strain evidence="7">NBRC 112416</strain>
    </source>
</reference>
<comment type="similarity">
    <text evidence="1">Belongs to the peptidase C40 family.</text>
</comment>
<keyword evidence="3 6" id="KW-0378">Hydrolase</keyword>
<dbReference type="Gene3D" id="3.90.1720.10">
    <property type="entry name" value="endopeptidase domain like (from Nostoc punctiforme)"/>
    <property type="match status" value="1"/>
</dbReference>
<organism evidence="6 7">
    <name type="scientific">Devosia nitrariae</name>
    <dbReference type="NCBI Taxonomy" id="2071872"/>
    <lineage>
        <taxon>Bacteria</taxon>
        <taxon>Pseudomonadati</taxon>
        <taxon>Pseudomonadota</taxon>
        <taxon>Alphaproteobacteria</taxon>
        <taxon>Hyphomicrobiales</taxon>
        <taxon>Devosiaceae</taxon>
        <taxon>Devosia</taxon>
    </lineage>
</organism>
<dbReference type="PROSITE" id="PS51935">
    <property type="entry name" value="NLPC_P60"/>
    <property type="match status" value="1"/>
</dbReference>
<evidence type="ECO:0000256" key="3">
    <source>
        <dbReference type="ARBA" id="ARBA00022801"/>
    </source>
</evidence>
<dbReference type="Pfam" id="PF00877">
    <property type="entry name" value="NLPC_P60"/>
    <property type="match status" value="1"/>
</dbReference>
<evidence type="ECO:0000256" key="1">
    <source>
        <dbReference type="ARBA" id="ARBA00007074"/>
    </source>
</evidence>
<dbReference type="RefSeq" id="WP_284339346.1">
    <property type="nucleotide sequence ID" value="NZ_BSNS01000007.1"/>
</dbReference>
<accession>A0ABQ5W1M7</accession>
<dbReference type="EMBL" id="BSNS01000007">
    <property type="protein sequence ID" value="GLQ53892.1"/>
    <property type="molecule type" value="Genomic_DNA"/>
</dbReference>
<comment type="caution">
    <text evidence="6">The sequence shown here is derived from an EMBL/GenBank/DDBJ whole genome shotgun (WGS) entry which is preliminary data.</text>
</comment>
<evidence type="ECO:0000259" key="5">
    <source>
        <dbReference type="PROSITE" id="PS51935"/>
    </source>
</evidence>
<evidence type="ECO:0000256" key="2">
    <source>
        <dbReference type="ARBA" id="ARBA00022670"/>
    </source>
</evidence>
<gene>
    <name evidence="6" type="ORF">GCM10010862_11510</name>
</gene>
<evidence type="ECO:0000313" key="6">
    <source>
        <dbReference type="EMBL" id="GLQ53892.1"/>
    </source>
</evidence>
<evidence type="ECO:0000256" key="4">
    <source>
        <dbReference type="ARBA" id="ARBA00022807"/>
    </source>
</evidence>